<reference evidence="1 2" key="1">
    <citation type="journal article" date="2003" name="Proc. Natl. Acad. Sci. U.S.A.">
        <title>Complete genome sequence and analysis of Wolinella succinogenes.</title>
        <authorList>
            <person name="Baar C."/>
            <person name="Eppinger M."/>
            <person name="Raddatz G."/>
            <person name="Simon JM."/>
            <person name="Lanz C."/>
            <person name="Klimmek O."/>
            <person name="Nandakumar R."/>
            <person name="Gross R."/>
            <person name="Rosinus A."/>
            <person name="Keller H."/>
            <person name="Jagtap P."/>
            <person name="Linke B."/>
            <person name="Meyer F."/>
            <person name="Lederer H."/>
            <person name="Schuster S.C."/>
        </authorList>
    </citation>
    <scope>NUCLEOTIDE SEQUENCE [LARGE SCALE GENOMIC DNA]</scope>
    <source>
        <strain evidence="2">ATCC 29543 / DSM 1740 / CCUG 13145 / JCM 31913 / LMG 7466 / NCTC 11488 / FDC 602W</strain>
    </source>
</reference>
<gene>
    <name evidence="1" type="ordered locus">WS1832</name>
</gene>
<protein>
    <submittedName>
        <fullName evidence="1">Uncharacterized protein</fullName>
    </submittedName>
</protein>
<evidence type="ECO:0000313" key="2">
    <source>
        <dbReference type="Proteomes" id="UP000000422"/>
    </source>
</evidence>
<dbReference type="InterPro" id="IPR003718">
    <property type="entry name" value="OsmC/Ohr_fam"/>
</dbReference>
<organism evidence="2">
    <name type="scientific">Wolinella succinogenes (strain ATCC 29543 / DSM 1740 / CCUG 13145 / JCM 31913 / LMG 7466 / NCTC 11488 / FDC 602W)</name>
    <name type="common">Vibrio succinogenes</name>
    <dbReference type="NCBI Taxonomy" id="273121"/>
    <lineage>
        <taxon>Bacteria</taxon>
        <taxon>Pseudomonadati</taxon>
        <taxon>Campylobacterota</taxon>
        <taxon>Epsilonproteobacteria</taxon>
        <taxon>Campylobacterales</taxon>
        <taxon>Helicobacteraceae</taxon>
        <taxon>Wolinella</taxon>
    </lineage>
</organism>
<dbReference type="Pfam" id="PF02566">
    <property type="entry name" value="OsmC"/>
    <property type="match status" value="1"/>
</dbReference>
<accession>Q7MR10</accession>
<dbReference type="EMBL" id="BX571661">
    <property type="protein sequence ID" value="CAE10846.1"/>
    <property type="molecule type" value="Genomic_DNA"/>
</dbReference>
<dbReference type="SUPFAM" id="SSF82784">
    <property type="entry name" value="OsmC-like"/>
    <property type="match status" value="1"/>
</dbReference>
<evidence type="ECO:0000313" key="1">
    <source>
        <dbReference type="EMBL" id="CAE10846.1"/>
    </source>
</evidence>
<dbReference type="InterPro" id="IPR036102">
    <property type="entry name" value="OsmC/Ohrsf"/>
</dbReference>
<dbReference type="AlphaFoldDB" id="Q7MR10"/>
<proteinExistence type="predicted"/>
<dbReference type="HOGENOM" id="CLU_133133_0_0_7"/>
<dbReference type="Gene3D" id="3.30.300.20">
    <property type="match status" value="1"/>
</dbReference>
<dbReference type="InterPro" id="IPR015946">
    <property type="entry name" value="KH_dom-like_a/b"/>
</dbReference>
<keyword evidence="2" id="KW-1185">Reference proteome</keyword>
<dbReference type="Proteomes" id="UP000000422">
    <property type="component" value="Chromosome"/>
</dbReference>
<dbReference type="eggNOG" id="ENOG50330QF">
    <property type="taxonomic scope" value="Bacteria"/>
</dbReference>
<name>Q7MR10_WOLSU</name>
<dbReference type="KEGG" id="wsu:WS1832"/>
<dbReference type="STRING" id="273121.WS1832"/>
<sequence length="161" mass="18077">MLMLSQPLAEQSQHKSLFRLFLSAKNEVKLYTRNQSLTLKEVVSFDSKAPLPSSLELFITALASSYLLTLQKEAKKAKLSLGEMEAQLTCTLQNPLELLGVIGYEEEAEISAITGKLYLYTESDPLKLQSLCQKALEKSLIYRLLDQNRVSVSIEPHILCL</sequence>